<dbReference type="InterPro" id="IPR036249">
    <property type="entry name" value="Thioredoxin-like_sf"/>
</dbReference>
<organism evidence="2 3">
    <name type="scientific">Pelagomonas calceolata</name>
    <dbReference type="NCBI Taxonomy" id="35677"/>
    <lineage>
        <taxon>Eukaryota</taxon>
        <taxon>Sar</taxon>
        <taxon>Stramenopiles</taxon>
        <taxon>Ochrophyta</taxon>
        <taxon>Pelagophyceae</taxon>
        <taxon>Pelagomonadales</taxon>
        <taxon>Pelagomonadaceae</taxon>
        <taxon>Pelagomonas</taxon>
    </lineage>
</organism>
<dbReference type="PANTHER" id="PTHR35106:SF1">
    <property type="entry name" value="CHORD DOMAIN-CONTAINING PROTEIN"/>
    <property type="match status" value="1"/>
</dbReference>
<dbReference type="PROSITE" id="PS51354">
    <property type="entry name" value="GLUTAREDOXIN_2"/>
    <property type="match status" value="1"/>
</dbReference>
<dbReference type="AlphaFoldDB" id="A0A8J2SZR2"/>
<evidence type="ECO:0000313" key="3">
    <source>
        <dbReference type="Proteomes" id="UP000789595"/>
    </source>
</evidence>
<accession>A0A8J2SZR2</accession>
<name>A0A8J2SZR2_9STRA</name>
<keyword evidence="1" id="KW-0732">Signal</keyword>
<evidence type="ECO:0000313" key="2">
    <source>
        <dbReference type="EMBL" id="CAH0376309.1"/>
    </source>
</evidence>
<dbReference type="Gene3D" id="3.40.30.10">
    <property type="entry name" value="Glutaredoxin"/>
    <property type="match status" value="1"/>
</dbReference>
<keyword evidence="3" id="KW-1185">Reference proteome</keyword>
<dbReference type="SUPFAM" id="SSF52833">
    <property type="entry name" value="Thioredoxin-like"/>
    <property type="match status" value="1"/>
</dbReference>
<evidence type="ECO:0008006" key="4">
    <source>
        <dbReference type="Google" id="ProtNLM"/>
    </source>
</evidence>
<feature type="chain" id="PRO_5035318803" description="Glutaredoxin domain-containing protein" evidence="1">
    <location>
        <begin position="16"/>
        <end position="376"/>
    </location>
</feature>
<comment type="caution">
    <text evidence="2">The sequence shown here is derived from an EMBL/GenBank/DDBJ whole genome shotgun (WGS) entry which is preliminary data.</text>
</comment>
<protein>
    <recommendedName>
        <fullName evidence="4">Glutaredoxin domain-containing protein</fullName>
    </recommendedName>
</protein>
<feature type="signal peptide" evidence="1">
    <location>
        <begin position="1"/>
        <end position="15"/>
    </location>
</feature>
<dbReference type="Proteomes" id="UP000789595">
    <property type="component" value="Unassembled WGS sequence"/>
</dbReference>
<proteinExistence type="predicted"/>
<evidence type="ECO:0000256" key="1">
    <source>
        <dbReference type="SAM" id="SignalP"/>
    </source>
</evidence>
<dbReference type="EMBL" id="CAKKNE010000005">
    <property type="protein sequence ID" value="CAH0376309.1"/>
    <property type="molecule type" value="Genomic_DNA"/>
</dbReference>
<dbReference type="OrthoDB" id="4768527at2759"/>
<gene>
    <name evidence="2" type="ORF">PECAL_5P08830</name>
</gene>
<reference evidence="2" key="1">
    <citation type="submission" date="2021-11" db="EMBL/GenBank/DDBJ databases">
        <authorList>
            <consortium name="Genoscope - CEA"/>
            <person name="William W."/>
        </authorList>
    </citation>
    <scope>NUCLEOTIDE SEQUENCE</scope>
</reference>
<dbReference type="PANTHER" id="PTHR35106">
    <property type="entry name" value="BNAA07G25190D PROTEIN"/>
    <property type="match status" value="1"/>
</dbReference>
<sequence>MRSLALLACVLGSAALDACINPCPRRQLMTYVAHTQGGLTKGVDVAARVDADDDWRVVGKVAAADATKLSRAAALQHRLIEEHARRLHKVLRTGPGGPPLELGIGDPITAVPTPQKRDFVEAAAMTEAGFAGTPKNEKGSDVYANFRAPYDAPYDRGAVRAEIDAIVREAPLVLFGWSTCWFCTDAERQLKDANLPYRSVYMDLWKPGGPYHDHAVGDDGSLAAKRAKNIRKATNPLQAELSLLAGRCTVPVVVVRGKVLDGDEQHGSVVEAIASGELARAVSDSSPWAPAWPASPPPPLKVMKRCRVCRGRYSDDENHAAACRHHPGALRGESARKGDWEATPSDDDLVWTYSCCGGAADAPGCVADRHRSYDDD</sequence>